<organism evidence="1 2">
    <name type="scientific">Synaphobranchus kaupii</name>
    <name type="common">Kaup's arrowtooth eel</name>
    <dbReference type="NCBI Taxonomy" id="118154"/>
    <lineage>
        <taxon>Eukaryota</taxon>
        <taxon>Metazoa</taxon>
        <taxon>Chordata</taxon>
        <taxon>Craniata</taxon>
        <taxon>Vertebrata</taxon>
        <taxon>Euteleostomi</taxon>
        <taxon>Actinopterygii</taxon>
        <taxon>Neopterygii</taxon>
        <taxon>Teleostei</taxon>
        <taxon>Anguilliformes</taxon>
        <taxon>Synaphobranchidae</taxon>
        <taxon>Synaphobranchus</taxon>
    </lineage>
</organism>
<evidence type="ECO:0000313" key="2">
    <source>
        <dbReference type="Proteomes" id="UP001152622"/>
    </source>
</evidence>
<protein>
    <submittedName>
        <fullName evidence="1">Uncharacterized protein</fullName>
    </submittedName>
</protein>
<comment type="caution">
    <text evidence="1">The sequence shown here is derived from an EMBL/GenBank/DDBJ whole genome shotgun (WGS) entry which is preliminary data.</text>
</comment>
<dbReference type="AlphaFoldDB" id="A0A9Q1EXL5"/>
<evidence type="ECO:0000313" key="1">
    <source>
        <dbReference type="EMBL" id="KAJ8346955.1"/>
    </source>
</evidence>
<reference evidence="1" key="1">
    <citation type="journal article" date="2023" name="Science">
        <title>Genome structures resolve the early diversification of teleost fishes.</title>
        <authorList>
            <person name="Parey E."/>
            <person name="Louis A."/>
            <person name="Montfort J."/>
            <person name="Bouchez O."/>
            <person name="Roques C."/>
            <person name="Iampietro C."/>
            <person name="Lluch J."/>
            <person name="Castinel A."/>
            <person name="Donnadieu C."/>
            <person name="Desvignes T."/>
            <person name="Floi Bucao C."/>
            <person name="Jouanno E."/>
            <person name="Wen M."/>
            <person name="Mejri S."/>
            <person name="Dirks R."/>
            <person name="Jansen H."/>
            <person name="Henkel C."/>
            <person name="Chen W.J."/>
            <person name="Zahm M."/>
            <person name="Cabau C."/>
            <person name="Klopp C."/>
            <person name="Thompson A.W."/>
            <person name="Robinson-Rechavi M."/>
            <person name="Braasch I."/>
            <person name="Lecointre G."/>
            <person name="Bobe J."/>
            <person name="Postlethwait J.H."/>
            <person name="Berthelot C."/>
            <person name="Roest Crollius H."/>
            <person name="Guiguen Y."/>
        </authorList>
    </citation>
    <scope>NUCLEOTIDE SEQUENCE</scope>
    <source>
        <strain evidence="1">WJC10195</strain>
    </source>
</reference>
<name>A0A9Q1EXL5_SYNKA</name>
<sequence>MRGGAQRRARARVTDEIRATIIDYVINHGLSFREAGERVQPNLSRDTVASIVWILSPGQRGANITMCAAISNNGALLHKCEIGPYNTDRLLLFLEDLHERLVPEAERGQNHRRHQRNLVERCKTKDSTSPF</sequence>
<gene>
    <name evidence="1" type="ORF">SKAU_G00283560</name>
</gene>
<dbReference type="Proteomes" id="UP001152622">
    <property type="component" value="Chromosome 11"/>
</dbReference>
<proteinExistence type="predicted"/>
<accession>A0A9Q1EXL5</accession>
<keyword evidence="2" id="KW-1185">Reference proteome</keyword>
<dbReference type="EMBL" id="JAINUF010000011">
    <property type="protein sequence ID" value="KAJ8346955.1"/>
    <property type="molecule type" value="Genomic_DNA"/>
</dbReference>
<dbReference type="OrthoDB" id="8929496at2759"/>